<dbReference type="Pfam" id="PF03559">
    <property type="entry name" value="Hexose_dehydrat"/>
    <property type="match status" value="2"/>
</dbReference>
<feature type="domain" description="dTDP-4-dehydro-6-deoxy-alpha-D-glucopyranose 2,3-dehydratase" evidence="2">
    <location>
        <begin position="262"/>
        <end position="465"/>
    </location>
</feature>
<protein>
    <submittedName>
        <fullName evidence="3">NDP-hexose 2,3-dehydratase</fullName>
    </submittedName>
</protein>
<name>A0A0L0JR54_9ACTN</name>
<dbReference type="PATRIC" id="fig|42234.21.peg.7014"/>
<accession>A0A0L0JR54</accession>
<dbReference type="InterPro" id="IPR038153">
    <property type="entry name" value="EvaA-like_sf"/>
</dbReference>
<evidence type="ECO:0000313" key="3">
    <source>
        <dbReference type="EMBL" id="KND28232.1"/>
    </source>
</evidence>
<evidence type="ECO:0000313" key="4">
    <source>
        <dbReference type="Proteomes" id="UP000037151"/>
    </source>
</evidence>
<feature type="domain" description="dTDP-4-dehydro-6-deoxy-alpha-D-glucopyranose 2,3-dehydratase" evidence="2">
    <location>
        <begin position="26"/>
        <end position="227"/>
    </location>
</feature>
<feature type="region of interest" description="Disordered" evidence="1">
    <location>
        <begin position="229"/>
        <end position="256"/>
    </location>
</feature>
<sequence>MTTAQRPRSLAGSALTLDSDLMPLSRFHDWFAERTAAHRFTVGRIPFAELDGWSFAPDTGNLGHDSGRFFTVEGLSVQTDRTWISSWVQPIIVQPEIGVLGILAKEFDGVHHFLMQAKMEPGNVNGLQLSPTVQATRSNYTGVHGGRPIKYLQYFRRPRRGRVLADVLQSEQGAWFLRKRNRNMIVETDEDVPLDDDFCWLTLAQIRRLLRVPNLVNMDARTVLSCIPPHLDRGSSPPRSPFAGSLHESTARGAEGVHGGGDILSWLTEVRAQRELVQRRVPLDLAGEGGWIREPDRITHRDGLYFDVVAVGVEATSREVGSWTQPLFAPLEAGLLALLVKQIDGVLHALVEARTDAGLLNVAELAPTVQCQPVNYRDVPPEHRPRFLDHVLSVPPQQIRFDVLQSEEGGRFHHAQNRYVIVEVGDEFPLDVPEEYRWLTVDQLGDLLQHSNYLNVELRSCVACLQALRSAGPA</sequence>
<dbReference type="InterPro" id="IPR005212">
    <property type="entry name" value="EvaA-like"/>
</dbReference>
<dbReference type="OrthoDB" id="9814961at2"/>
<reference evidence="4" key="1">
    <citation type="submission" date="2014-07" db="EMBL/GenBank/DDBJ databases">
        <title>Genome sequencing of plant-pathogenic Streptomyces species.</title>
        <authorList>
            <person name="Harrison J."/>
            <person name="Sapp M."/>
            <person name="Thwaites R."/>
            <person name="Studholme D.J."/>
        </authorList>
    </citation>
    <scope>NUCLEOTIDE SEQUENCE [LARGE SCALE GENOMIC DNA]</scope>
    <source>
        <strain evidence="4">NCPPB 4445</strain>
    </source>
</reference>
<organism evidence="3 4">
    <name type="scientific">Streptomyces acidiscabies</name>
    <dbReference type="NCBI Taxonomy" id="42234"/>
    <lineage>
        <taxon>Bacteria</taxon>
        <taxon>Bacillati</taxon>
        <taxon>Actinomycetota</taxon>
        <taxon>Actinomycetes</taxon>
        <taxon>Kitasatosporales</taxon>
        <taxon>Streptomycetaceae</taxon>
        <taxon>Streptomyces</taxon>
    </lineage>
</organism>
<dbReference type="RefSeq" id="WP_050374027.1">
    <property type="nucleotide sequence ID" value="NZ_KQ257831.1"/>
</dbReference>
<dbReference type="AlphaFoldDB" id="A0A0L0JR54"/>
<evidence type="ECO:0000259" key="2">
    <source>
        <dbReference type="Pfam" id="PF03559"/>
    </source>
</evidence>
<proteinExistence type="predicted"/>
<comment type="caution">
    <text evidence="3">The sequence shown here is derived from an EMBL/GenBank/DDBJ whole genome shotgun (WGS) entry which is preliminary data.</text>
</comment>
<dbReference type="EMBL" id="JPPY01000191">
    <property type="protein sequence ID" value="KND28232.1"/>
    <property type="molecule type" value="Genomic_DNA"/>
</dbReference>
<dbReference type="Proteomes" id="UP000037151">
    <property type="component" value="Unassembled WGS sequence"/>
</dbReference>
<gene>
    <name evidence="3" type="ORF">IQ63_34035</name>
</gene>
<dbReference type="Gene3D" id="3.90.79.40">
    <property type="entry name" value="EvaA sugar 2,3-dehydratase subunit"/>
    <property type="match status" value="2"/>
</dbReference>
<evidence type="ECO:0000256" key="1">
    <source>
        <dbReference type="SAM" id="MobiDB-lite"/>
    </source>
</evidence>
<dbReference type="GO" id="GO:0016829">
    <property type="term" value="F:lyase activity"/>
    <property type="evidence" value="ECO:0007669"/>
    <property type="project" value="InterPro"/>
</dbReference>